<keyword evidence="6" id="KW-0472">Membrane</keyword>
<dbReference type="GO" id="GO:0022857">
    <property type="term" value="F:transmembrane transporter activity"/>
    <property type="evidence" value="ECO:0007669"/>
    <property type="project" value="InterPro"/>
</dbReference>
<sequence length="216" mass="23653">MLLIVTGMSLRGKDVDISHEAAEILDYIETFQSLPKTNLLDLFQSKYVRSLVIGVGLMACQQSVGINGIGFYTAETFVAAGFSSGKAGTIAYACMQVPFTILGEILMDRVSKLGKDEKLSVKSTFYAMISFSTGFQVVDEQIPNSRSPSTATIFNGGETFDGGEIFDGGTTFDGGEATETGSVLVVVESRWRKKKKCVWTDRDRRQSKNHSSVHWM</sequence>
<dbReference type="EMBL" id="CP039351">
    <property type="protein sequence ID" value="QCD99018.1"/>
    <property type="molecule type" value="Genomic_DNA"/>
</dbReference>
<dbReference type="InterPro" id="IPR050549">
    <property type="entry name" value="MFS_Trehalose_Transporter"/>
</dbReference>
<organism evidence="7 8">
    <name type="scientific">Vigna unguiculata</name>
    <name type="common">Cowpea</name>
    <dbReference type="NCBI Taxonomy" id="3917"/>
    <lineage>
        <taxon>Eukaryota</taxon>
        <taxon>Viridiplantae</taxon>
        <taxon>Streptophyta</taxon>
        <taxon>Embryophyta</taxon>
        <taxon>Tracheophyta</taxon>
        <taxon>Spermatophyta</taxon>
        <taxon>Magnoliopsida</taxon>
        <taxon>eudicotyledons</taxon>
        <taxon>Gunneridae</taxon>
        <taxon>Pentapetalae</taxon>
        <taxon>rosids</taxon>
        <taxon>fabids</taxon>
        <taxon>Fabales</taxon>
        <taxon>Fabaceae</taxon>
        <taxon>Papilionoideae</taxon>
        <taxon>50 kb inversion clade</taxon>
        <taxon>NPAAA clade</taxon>
        <taxon>indigoferoid/millettioid clade</taxon>
        <taxon>Phaseoleae</taxon>
        <taxon>Vigna</taxon>
    </lineage>
</organism>
<evidence type="ECO:0000256" key="3">
    <source>
        <dbReference type="ARBA" id="ARBA00022597"/>
    </source>
</evidence>
<dbReference type="InterPro" id="IPR005828">
    <property type="entry name" value="MFS_sugar_transport-like"/>
</dbReference>
<evidence type="ECO:0000256" key="5">
    <source>
        <dbReference type="ARBA" id="ARBA00022989"/>
    </source>
</evidence>
<gene>
    <name evidence="7" type="ORF">DEO72_LG7g297</name>
</gene>
<dbReference type="InterPro" id="IPR036259">
    <property type="entry name" value="MFS_trans_sf"/>
</dbReference>
<comment type="similarity">
    <text evidence="2">Belongs to the major facilitator superfamily. Sugar transporter (TC 2.A.1.1) family.</text>
</comment>
<dbReference type="GO" id="GO:0016020">
    <property type="term" value="C:membrane"/>
    <property type="evidence" value="ECO:0007669"/>
    <property type="project" value="UniProtKB-SubCell"/>
</dbReference>
<dbReference type="Proteomes" id="UP000501690">
    <property type="component" value="Linkage Group LG7"/>
</dbReference>
<name>A0A4D6MFD6_VIGUN</name>
<protein>
    <submittedName>
        <fullName evidence="7">MFS transporter</fullName>
    </submittedName>
</protein>
<reference evidence="7 8" key="1">
    <citation type="submission" date="2019-04" db="EMBL/GenBank/DDBJ databases">
        <title>An improved genome assembly and genetic linkage map for asparagus bean, Vigna unguiculata ssp. sesquipedialis.</title>
        <authorList>
            <person name="Xia Q."/>
            <person name="Zhang R."/>
            <person name="Dong Y."/>
        </authorList>
    </citation>
    <scope>NUCLEOTIDE SEQUENCE [LARGE SCALE GENOMIC DNA]</scope>
    <source>
        <tissue evidence="7">Leaf</tissue>
    </source>
</reference>
<proteinExistence type="inferred from homology"/>
<dbReference type="PANTHER" id="PTHR48021">
    <property type="match status" value="1"/>
</dbReference>
<keyword evidence="4" id="KW-0812">Transmembrane</keyword>
<evidence type="ECO:0000313" key="8">
    <source>
        <dbReference type="Proteomes" id="UP000501690"/>
    </source>
</evidence>
<keyword evidence="3" id="KW-0762">Sugar transport</keyword>
<keyword evidence="8" id="KW-1185">Reference proteome</keyword>
<dbReference type="AlphaFoldDB" id="A0A4D6MFD6"/>
<dbReference type="Gene3D" id="1.20.1250.20">
    <property type="entry name" value="MFS general substrate transporter like domains"/>
    <property type="match status" value="1"/>
</dbReference>
<evidence type="ECO:0000256" key="1">
    <source>
        <dbReference type="ARBA" id="ARBA00004370"/>
    </source>
</evidence>
<evidence type="ECO:0000256" key="2">
    <source>
        <dbReference type="ARBA" id="ARBA00010992"/>
    </source>
</evidence>
<keyword evidence="5" id="KW-1133">Transmembrane helix</keyword>
<evidence type="ECO:0000313" key="7">
    <source>
        <dbReference type="EMBL" id="QCD99018.1"/>
    </source>
</evidence>
<evidence type="ECO:0000256" key="6">
    <source>
        <dbReference type="ARBA" id="ARBA00023136"/>
    </source>
</evidence>
<comment type="subcellular location">
    <subcellularLocation>
        <location evidence="1">Membrane</location>
    </subcellularLocation>
</comment>
<evidence type="ECO:0000256" key="4">
    <source>
        <dbReference type="ARBA" id="ARBA00022692"/>
    </source>
</evidence>
<keyword evidence="3" id="KW-0813">Transport</keyword>
<dbReference type="Pfam" id="PF00083">
    <property type="entry name" value="Sugar_tr"/>
    <property type="match status" value="1"/>
</dbReference>
<accession>A0A4D6MFD6</accession>
<dbReference type="PANTHER" id="PTHR48021:SF37">
    <property type="entry name" value="SUGAR TRANSPORTER ERD6-LIKE 16"/>
    <property type="match status" value="1"/>
</dbReference>